<comment type="caution">
    <text evidence="2">The sequence shown here is derived from an EMBL/GenBank/DDBJ whole genome shotgun (WGS) entry which is preliminary data.</text>
</comment>
<gene>
    <name evidence="2" type="ORF">GPM918_LOCUS2423</name>
    <name evidence="3" type="ORF">OVA965_LOCUS7530</name>
    <name evidence="4" type="ORF">SRO942_LOCUS2423</name>
    <name evidence="5" type="ORF">TMI583_LOCUS7525</name>
</gene>
<reference evidence="2" key="1">
    <citation type="submission" date="2021-02" db="EMBL/GenBank/DDBJ databases">
        <authorList>
            <person name="Nowell W R."/>
        </authorList>
    </citation>
    <scope>NUCLEOTIDE SEQUENCE</scope>
</reference>
<evidence type="ECO:0000313" key="5">
    <source>
        <dbReference type="EMBL" id="CAF3643813.1"/>
    </source>
</evidence>
<dbReference type="EMBL" id="CAJNOQ010000269">
    <property type="protein sequence ID" value="CAF0780258.1"/>
    <property type="molecule type" value="Genomic_DNA"/>
</dbReference>
<organism evidence="2 6">
    <name type="scientific">Didymodactylos carnosus</name>
    <dbReference type="NCBI Taxonomy" id="1234261"/>
    <lineage>
        <taxon>Eukaryota</taxon>
        <taxon>Metazoa</taxon>
        <taxon>Spiralia</taxon>
        <taxon>Gnathifera</taxon>
        <taxon>Rotifera</taxon>
        <taxon>Eurotatoria</taxon>
        <taxon>Bdelloidea</taxon>
        <taxon>Philodinida</taxon>
        <taxon>Philodinidae</taxon>
        <taxon>Didymodactylos</taxon>
    </lineage>
</organism>
<dbReference type="EMBL" id="CAJOBA010002409">
    <property type="protein sequence ID" value="CAF3643813.1"/>
    <property type="molecule type" value="Genomic_DNA"/>
</dbReference>
<dbReference type="Proteomes" id="UP000681722">
    <property type="component" value="Unassembled WGS sequence"/>
</dbReference>
<evidence type="ECO:0000313" key="4">
    <source>
        <dbReference type="EMBL" id="CAF3563350.1"/>
    </source>
</evidence>
<sequence length="72" mass="8059">MIPQTIQSVLDADRQQPQFMLAVGKKATREEMLARASANRGQPLTDDPSVVPPMNDKPFSYSVFNELMPPKK</sequence>
<name>A0A813R968_9BILA</name>
<accession>A0A813R968</accession>
<dbReference type="Proteomes" id="UP000677228">
    <property type="component" value="Unassembled WGS sequence"/>
</dbReference>
<keyword evidence="6" id="KW-1185">Reference proteome</keyword>
<dbReference type="EMBL" id="CAJNOK010002409">
    <property type="protein sequence ID" value="CAF0858832.1"/>
    <property type="molecule type" value="Genomic_DNA"/>
</dbReference>
<feature type="region of interest" description="Disordered" evidence="1">
    <location>
        <begin position="36"/>
        <end position="56"/>
    </location>
</feature>
<dbReference type="AlphaFoldDB" id="A0A813R968"/>
<dbReference type="EMBL" id="CAJOBC010000269">
    <property type="protein sequence ID" value="CAF3563350.1"/>
    <property type="molecule type" value="Genomic_DNA"/>
</dbReference>
<proteinExistence type="predicted"/>
<dbReference type="Proteomes" id="UP000663829">
    <property type="component" value="Unassembled WGS sequence"/>
</dbReference>
<evidence type="ECO:0000313" key="2">
    <source>
        <dbReference type="EMBL" id="CAF0780258.1"/>
    </source>
</evidence>
<evidence type="ECO:0000313" key="6">
    <source>
        <dbReference type="Proteomes" id="UP000663829"/>
    </source>
</evidence>
<dbReference type="Proteomes" id="UP000682733">
    <property type="component" value="Unassembled WGS sequence"/>
</dbReference>
<protein>
    <submittedName>
        <fullName evidence="2">Uncharacterized protein</fullName>
    </submittedName>
</protein>
<evidence type="ECO:0000256" key="1">
    <source>
        <dbReference type="SAM" id="MobiDB-lite"/>
    </source>
</evidence>
<evidence type="ECO:0000313" key="3">
    <source>
        <dbReference type="EMBL" id="CAF0858832.1"/>
    </source>
</evidence>